<dbReference type="AlphaFoldDB" id="A1K1V6"/>
<evidence type="ECO:0000256" key="1">
    <source>
        <dbReference type="ARBA" id="ARBA00004453"/>
    </source>
</evidence>
<dbReference type="Pfam" id="PF00816">
    <property type="entry name" value="Histone_HNS"/>
    <property type="match status" value="1"/>
</dbReference>
<evidence type="ECO:0000256" key="3">
    <source>
        <dbReference type="ARBA" id="ARBA00022490"/>
    </source>
</evidence>
<dbReference type="GO" id="GO:0005829">
    <property type="term" value="C:cytosol"/>
    <property type="evidence" value="ECO:0007669"/>
    <property type="project" value="TreeGrafter"/>
</dbReference>
<keyword evidence="3" id="KW-0963">Cytoplasm</keyword>
<dbReference type="RefSeq" id="WP_011763929.1">
    <property type="nucleotide sequence ID" value="NC_008702.1"/>
</dbReference>
<dbReference type="KEGG" id="aoa:dqs_0208"/>
<dbReference type="STRING" id="62928.azo0194"/>
<reference evidence="7 8" key="1">
    <citation type="journal article" date="2006" name="Nat. Biotechnol.">
        <title>Complete genome of the mutualistic, N2-fixing grass endophyte Azoarcus sp. strain BH72.</title>
        <authorList>
            <person name="Krause A."/>
            <person name="Ramakumar A."/>
            <person name="Bartels D."/>
            <person name="Battistoni F."/>
            <person name="Bekel T."/>
            <person name="Boch J."/>
            <person name="Boehm M."/>
            <person name="Friedrich F."/>
            <person name="Hurek T."/>
            <person name="Krause L."/>
            <person name="Linke B."/>
            <person name="McHardy A.C."/>
            <person name="Sarkar A."/>
            <person name="Schneiker S."/>
            <person name="Syed A.A."/>
            <person name="Thauer R."/>
            <person name="Vorhoelter F.-J."/>
            <person name="Weidner S."/>
            <person name="Puehler A."/>
            <person name="Reinhold-Hurek B."/>
            <person name="Kaiser O."/>
            <person name="Goesmann A."/>
        </authorList>
    </citation>
    <scope>NUCLEOTIDE SEQUENCE [LARGE SCALE GENOMIC DNA]</scope>
    <source>
        <strain evidence="7 8">BH72</strain>
    </source>
</reference>
<sequence>MEIDLKSYTLPQLRALREQTARAIDRLQRSQRETLLRRLSALARAEGLTLAELAEDAAAMKGAERPRKHPRTTPRQPLPVKYRHPSNRALAWSGRGRQPHWVAAWLANGGSMDALATAAEKLAPRIPRGISG</sequence>
<dbReference type="GO" id="GO:0003680">
    <property type="term" value="F:minor groove of adenine-thymine-rich DNA binding"/>
    <property type="evidence" value="ECO:0007669"/>
    <property type="project" value="TreeGrafter"/>
</dbReference>
<protein>
    <submittedName>
        <fullName evidence="7">Trans-acting regulatory protein HvrA</fullName>
    </submittedName>
</protein>
<dbReference type="GO" id="GO:0009295">
    <property type="term" value="C:nucleoid"/>
    <property type="evidence" value="ECO:0007669"/>
    <property type="project" value="UniProtKB-SubCell"/>
</dbReference>
<evidence type="ECO:0000256" key="5">
    <source>
        <dbReference type="SAM" id="MobiDB-lite"/>
    </source>
</evidence>
<dbReference type="Proteomes" id="UP000002588">
    <property type="component" value="Chromosome"/>
</dbReference>
<dbReference type="PANTHER" id="PTHR38097:SF2">
    <property type="entry name" value="DNA-BINDING PROTEIN STPA"/>
    <property type="match status" value="1"/>
</dbReference>
<dbReference type="InterPro" id="IPR027444">
    <property type="entry name" value="H-NS_C_dom"/>
</dbReference>
<dbReference type="GO" id="GO:0001217">
    <property type="term" value="F:DNA-binding transcription repressor activity"/>
    <property type="evidence" value="ECO:0007669"/>
    <property type="project" value="TreeGrafter"/>
</dbReference>
<comment type="subcellular location">
    <subcellularLocation>
        <location evidence="1">Cytoplasm</location>
        <location evidence="1">Nucleoid</location>
    </subcellularLocation>
</comment>
<dbReference type="InterPro" id="IPR037150">
    <property type="entry name" value="H-NS_C_dom_sf"/>
</dbReference>
<keyword evidence="8" id="KW-1185">Reference proteome</keyword>
<dbReference type="GO" id="GO:0003681">
    <property type="term" value="F:bent DNA binding"/>
    <property type="evidence" value="ECO:0007669"/>
    <property type="project" value="TreeGrafter"/>
</dbReference>
<evidence type="ECO:0000256" key="4">
    <source>
        <dbReference type="ARBA" id="ARBA00023125"/>
    </source>
</evidence>
<dbReference type="GO" id="GO:0000976">
    <property type="term" value="F:transcription cis-regulatory region binding"/>
    <property type="evidence" value="ECO:0007669"/>
    <property type="project" value="TreeGrafter"/>
</dbReference>
<accession>A1K1V6</accession>
<dbReference type="KEGG" id="azo:azo0194"/>
<feature type="region of interest" description="Disordered" evidence="5">
    <location>
        <begin position="59"/>
        <end position="84"/>
    </location>
</feature>
<dbReference type="HOGENOM" id="CLU_117503_1_0_4"/>
<dbReference type="Gene3D" id="4.10.430.10">
    <property type="entry name" value="Histone-like protein H-NS, C-terminal domain"/>
    <property type="match status" value="1"/>
</dbReference>
<organism evidence="7 8">
    <name type="scientific">Azoarcus sp. (strain BH72)</name>
    <dbReference type="NCBI Taxonomy" id="418699"/>
    <lineage>
        <taxon>Bacteria</taxon>
        <taxon>Pseudomonadati</taxon>
        <taxon>Pseudomonadota</taxon>
        <taxon>Betaproteobacteria</taxon>
        <taxon>Rhodocyclales</taxon>
        <taxon>Zoogloeaceae</taxon>
        <taxon>Azoarcus</taxon>
    </lineage>
</organism>
<evidence type="ECO:0000313" key="7">
    <source>
        <dbReference type="EMBL" id="CAL92811.1"/>
    </source>
</evidence>
<gene>
    <name evidence="7" type="primary">hvrA1</name>
    <name evidence="7" type="ordered locus">azo0194</name>
</gene>
<keyword evidence="4" id="KW-0238">DNA-binding</keyword>
<comment type="similarity">
    <text evidence="2">Belongs to the histone-like protein H-NS family.</text>
</comment>
<name>A1K1V6_AZOSB</name>
<dbReference type="eggNOG" id="COG2916">
    <property type="taxonomic scope" value="Bacteria"/>
</dbReference>
<dbReference type="SMART" id="SM00528">
    <property type="entry name" value="HNS"/>
    <property type="match status" value="1"/>
</dbReference>
<evidence type="ECO:0000259" key="6">
    <source>
        <dbReference type="SMART" id="SM00528"/>
    </source>
</evidence>
<feature type="domain" description="DNA-binding protein H-NS-like C-terminal" evidence="6">
    <location>
        <begin position="72"/>
        <end position="117"/>
    </location>
</feature>
<dbReference type="EMBL" id="AM406670">
    <property type="protein sequence ID" value="CAL92811.1"/>
    <property type="molecule type" value="Genomic_DNA"/>
</dbReference>
<dbReference type="SUPFAM" id="SSF81273">
    <property type="entry name" value="H-NS histone-like proteins"/>
    <property type="match status" value="1"/>
</dbReference>
<proteinExistence type="inferred from homology"/>
<evidence type="ECO:0000313" key="8">
    <source>
        <dbReference type="Proteomes" id="UP000002588"/>
    </source>
</evidence>
<dbReference type="PANTHER" id="PTHR38097">
    <property type="match status" value="1"/>
</dbReference>
<dbReference type="GO" id="GO:0032993">
    <property type="term" value="C:protein-DNA complex"/>
    <property type="evidence" value="ECO:0007669"/>
    <property type="project" value="TreeGrafter"/>
</dbReference>
<evidence type="ECO:0000256" key="2">
    <source>
        <dbReference type="ARBA" id="ARBA00010610"/>
    </source>
</evidence>